<evidence type="ECO:0000313" key="1">
    <source>
        <dbReference type="EMBL" id="KAG7363267.1"/>
    </source>
</evidence>
<protein>
    <submittedName>
        <fullName evidence="1">Uncharacterized protein</fullName>
    </submittedName>
</protein>
<dbReference type="EMBL" id="JAGRRH010000010">
    <property type="protein sequence ID" value="KAG7363267.1"/>
    <property type="molecule type" value="Genomic_DNA"/>
</dbReference>
<keyword evidence="2" id="KW-1185">Reference proteome</keyword>
<evidence type="ECO:0000313" key="2">
    <source>
        <dbReference type="Proteomes" id="UP000693970"/>
    </source>
</evidence>
<reference evidence="1" key="1">
    <citation type="journal article" date="2021" name="Sci. Rep.">
        <title>Diploid genomic architecture of Nitzschia inconspicua, an elite biomass production diatom.</title>
        <authorList>
            <person name="Oliver A."/>
            <person name="Podell S."/>
            <person name="Pinowska A."/>
            <person name="Traller J.C."/>
            <person name="Smith S.R."/>
            <person name="McClure R."/>
            <person name="Beliaev A."/>
            <person name="Bohutskyi P."/>
            <person name="Hill E.A."/>
            <person name="Rabines A."/>
            <person name="Zheng H."/>
            <person name="Allen L.Z."/>
            <person name="Kuo A."/>
            <person name="Grigoriev I.V."/>
            <person name="Allen A.E."/>
            <person name="Hazlebeck D."/>
            <person name="Allen E.E."/>
        </authorList>
    </citation>
    <scope>NUCLEOTIDE SEQUENCE</scope>
    <source>
        <strain evidence="1">Hildebrandi</strain>
    </source>
</reference>
<sequence length="503" mass="57458">MIRRFGWKRVTISLILALLTVLSFFVPWNSTSFSTSSLRFVDIEASTGVSLLLPPPNVTIYNVIGPDKNRHCARPCHPAIRNRLVYTCLHPAGLLDRQELMDNLLELASFLCATLEFPTPSQSFHPMHNHQRTVDQSLDWSDFFAYSLVQMDESHKPQREGFAANQANPSLSLVKTVKVVMDPSFYLPWNKKPHCRRPRAAPDRNRTAYGLHILSKSREEVLNDFETVRRYSFSESNTEKPFLWEMPTNYYSFHKELRAHLRAIPQKSTDLGAACIPWSRSGHYARRAFPPLIESLISDIWNAVMRKTNSGSNGNVEAVTTLTKSNLSSTPKHQPILGFLHVRRGDTIEECDTSLTKLRSYLSCSFSNMTFPKMLTASSERADNPGEKSVLSVTLLIGTNDEDPIYIQELQSMVRELSLSATFDGRTVHLQIEAIDMESLIWDHLQSEVQSGRLSSAYLNNLHVFQILEHIMNRLVNFKLVQRRFRYCNDCDPIVIRSARLPE</sequence>
<organism evidence="1 2">
    <name type="scientific">Nitzschia inconspicua</name>
    <dbReference type="NCBI Taxonomy" id="303405"/>
    <lineage>
        <taxon>Eukaryota</taxon>
        <taxon>Sar</taxon>
        <taxon>Stramenopiles</taxon>
        <taxon>Ochrophyta</taxon>
        <taxon>Bacillariophyta</taxon>
        <taxon>Bacillariophyceae</taxon>
        <taxon>Bacillariophycidae</taxon>
        <taxon>Bacillariales</taxon>
        <taxon>Bacillariaceae</taxon>
        <taxon>Nitzschia</taxon>
    </lineage>
</organism>
<proteinExistence type="predicted"/>
<dbReference type="AlphaFoldDB" id="A0A9K3PXB9"/>
<dbReference type="OrthoDB" id="49403at2759"/>
<accession>A0A9K3PXB9</accession>
<reference evidence="1" key="2">
    <citation type="submission" date="2021-04" db="EMBL/GenBank/DDBJ databases">
        <authorList>
            <person name="Podell S."/>
        </authorList>
    </citation>
    <scope>NUCLEOTIDE SEQUENCE</scope>
    <source>
        <strain evidence="1">Hildebrandi</strain>
    </source>
</reference>
<comment type="caution">
    <text evidence="1">The sequence shown here is derived from an EMBL/GenBank/DDBJ whole genome shotgun (WGS) entry which is preliminary data.</text>
</comment>
<gene>
    <name evidence="1" type="ORF">IV203_026627</name>
</gene>
<name>A0A9K3PXB9_9STRA</name>
<dbReference type="Proteomes" id="UP000693970">
    <property type="component" value="Unassembled WGS sequence"/>
</dbReference>